<dbReference type="Proteomes" id="UP000050640">
    <property type="component" value="Unplaced"/>
</dbReference>
<protein>
    <submittedName>
        <fullName evidence="2">Uncharacterized protein</fullName>
    </submittedName>
</protein>
<evidence type="ECO:0000313" key="1">
    <source>
        <dbReference type="Proteomes" id="UP000050640"/>
    </source>
</evidence>
<accession>A0A0R3S2V0</accession>
<evidence type="ECO:0000313" key="2">
    <source>
        <dbReference type="WBParaSite" id="EEL_0000906101-mRNA-1"/>
    </source>
</evidence>
<reference evidence="2" key="1">
    <citation type="submission" date="2017-02" db="UniProtKB">
        <authorList>
            <consortium name="WormBaseParasite"/>
        </authorList>
    </citation>
    <scope>IDENTIFICATION</scope>
</reference>
<dbReference type="STRING" id="1147741.A0A0R3S2V0"/>
<keyword evidence="1" id="KW-1185">Reference proteome</keyword>
<proteinExistence type="predicted"/>
<dbReference type="AlphaFoldDB" id="A0A0R3S2V0"/>
<name>A0A0R3S2V0_9BILA</name>
<dbReference type="WBParaSite" id="EEL_0000906101-mRNA-1">
    <property type="protein sequence ID" value="EEL_0000906101-mRNA-1"/>
    <property type="gene ID" value="EEL_0000906101"/>
</dbReference>
<sequence>MDRCQMLWNSLDRVPLLSTITLLRMGDQCIGQDDNSFTELYELAIERNNELHACLDKYHNQVDKEVGCSMILRNRTHWHWTLMESDDLQKTKSSAECLAQVNLVQFKCAQLRKCCWNFNRCQNETFDAKAELRIALLTIQLITQHHDCLRRQLMQAARL</sequence>
<organism evidence="1 2">
    <name type="scientific">Elaeophora elaphi</name>
    <dbReference type="NCBI Taxonomy" id="1147741"/>
    <lineage>
        <taxon>Eukaryota</taxon>
        <taxon>Metazoa</taxon>
        <taxon>Ecdysozoa</taxon>
        <taxon>Nematoda</taxon>
        <taxon>Chromadorea</taxon>
        <taxon>Rhabditida</taxon>
        <taxon>Spirurina</taxon>
        <taxon>Spiruromorpha</taxon>
        <taxon>Filarioidea</taxon>
        <taxon>Onchocercidae</taxon>
        <taxon>Elaeophora</taxon>
    </lineage>
</organism>